<evidence type="ECO:0000256" key="10">
    <source>
        <dbReference type="ARBA" id="ARBA00023251"/>
    </source>
</evidence>
<evidence type="ECO:0000256" key="4">
    <source>
        <dbReference type="ARBA" id="ARBA00021581"/>
    </source>
</evidence>
<proteinExistence type="inferred from homology"/>
<protein>
    <recommendedName>
        <fullName evidence="4 14">Undecaprenyl-diphosphatase</fullName>
        <ecNumber evidence="3 14">3.6.1.27</ecNumber>
    </recommendedName>
    <alternativeName>
        <fullName evidence="12 14">Bacitracin resistance protein</fullName>
    </alternativeName>
    <alternativeName>
        <fullName evidence="11 14">Undecaprenyl pyrophosphate phosphatase</fullName>
    </alternativeName>
</protein>
<dbReference type="GO" id="GO:0071555">
    <property type="term" value="P:cell wall organization"/>
    <property type="evidence" value="ECO:0007669"/>
    <property type="project" value="UniProtKB-KW"/>
</dbReference>
<name>A0A7V5I149_UNCAE</name>
<dbReference type="HAMAP" id="MF_01006">
    <property type="entry name" value="Undec_diphosphatase"/>
    <property type="match status" value="1"/>
</dbReference>
<reference evidence="15" key="1">
    <citation type="journal article" date="2020" name="mSystems">
        <title>Genome- and Community-Level Interaction Insights into Carbon Utilization and Element Cycling Functions of Hydrothermarchaeota in Hydrothermal Sediment.</title>
        <authorList>
            <person name="Zhou Z."/>
            <person name="Liu Y."/>
            <person name="Xu W."/>
            <person name="Pan J."/>
            <person name="Luo Z.H."/>
            <person name="Li M."/>
        </authorList>
    </citation>
    <scope>NUCLEOTIDE SEQUENCE [LARGE SCALE GENOMIC DNA]</scope>
    <source>
        <strain evidence="15">HyVt-92</strain>
    </source>
</reference>
<dbReference type="InterPro" id="IPR003824">
    <property type="entry name" value="UppP"/>
</dbReference>
<keyword evidence="9 14" id="KW-0472">Membrane</keyword>
<comment type="subcellular location">
    <subcellularLocation>
        <location evidence="1 14">Cell membrane</location>
        <topology evidence="1 14">Multi-pass membrane protein</topology>
    </subcellularLocation>
</comment>
<evidence type="ECO:0000256" key="3">
    <source>
        <dbReference type="ARBA" id="ARBA00012374"/>
    </source>
</evidence>
<evidence type="ECO:0000313" key="15">
    <source>
        <dbReference type="EMBL" id="HHF98542.1"/>
    </source>
</evidence>
<feature type="transmembrane region" description="Helical" evidence="14">
    <location>
        <begin position="250"/>
        <end position="267"/>
    </location>
</feature>
<dbReference type="EC" id="3.6.1.27" evidence="3 14"/>
<dbReference type="EMBL" id="DRTT01000100">
    <property type="protein sequence ID" value="HHF98542.1"/>
    <property type="molecule type" value="Genomic_DNA"/>
</dbReference>
<gene>
    <name evidence="14" type="primary">uppP</name>
    <name evidence="15" type="ORF">ENL39_03525</name>
</gene>
<keyword evidence="8 14" id="KW-1133">Transmembrane helix</keyword>
<dbReference type="AlphaFoldDB" id="A0A7V5I149"/>
<evidence type="ECO:0000256" key="12">
    <source>
        <dbReference type="ARBA" id="ARBA00032932"/>
    </source>
</evidence>
<comment type="catalytic activity">
    <reaction evidence="13 14">
        <text>di-trans,octa-cis-undecaprenyl diphosphate + H2O = di-trans,octa-cis-undecaprenyl phosphate + phosphate + H(+)</text>
        <dbReference type="Rhea" id="RHEA:28094"/>
        <dbReference type="ChEBI" id="CHEBI:15377"/>
        <dbReference type="ChEBI" id="CHEBI:15378"/>
        <dbReference type="ChEBI" id="CHEBI:43474"/>
        <dbReference type="ChEBI" id="CHEBI:58405"/>
        <dbReference type="ChEBI" id="CHEBI:60392"/>
        <dbReference type="EC" id="3.6.1.27"/>
    </reaction>
</comment>
<comment type="function">
    <text evidence="14">Catalyzes the dephosphorylation of undecaprenyl diphosphate (UPP). Confers resistance to bacitracin.</text>
</comment>
<evidence type="ECO:0000256" key="14">
    <source>
        <dbReference type="HAMAP-Rule" id="MF_01006"/>
    </source>
</evidence>
<keyword evidence="6 14" id="KW-0812">Transmembrane</keyword>
<evidence type="ECO:0000256" key="5">
    <source>
        <dbReference type="ARBA" id="ARBA00022475"/>
    </source>
</evidence>
<comment type="caution">
    <text evidence="15">The sequence shown here is derived from an EMBL/GenBank/DDBJ whole genome shotgun (WGS) entry which is preliminary data.</text>
</comment>
<feature type="transmembrane region" description="Helical" evidence="14">
    <location>
        <begin position="151"/>
        <end position="167"/>
    </location>
</feature>
<feature type="transmembrane region" description="Helical" evidence="14">
    <location>
        <begin position="86"/>
        <end position="105"/>
    </location>
</feature>
<comment type="miscellaneous">
    <text evidence="14">Bacitracin is thought to be involved in the inhibition of peptidoglycan synthesis by sequestering undecaprenyl diphosphate, thereby reducing the pool of lipid carrier available.</text>
</comment>
<evidence type="ECO:0000256" key="7">
    <source>
        <dbReference type="ARBA" id="ARBA00022801"/>
    </source>
</evidence>
<organism evidence="15">
    <name type="scientific">Aerophobetes bacterium</name>
    <dbReference type="NCBI Taxonomy" id="2030807"/>
    <lineage>
        <taxon>Bacteria</taxon>
        <taxon>Candidatus Aerophobota</taxon>
    </lineage>
</organism>
<evidence type="ECO:0000256" key="11">
    <source>
        <dbReference type="ARBA" id="ARBA00032707"/>
    </source>
</evidence>
<dbReference type="PANTHER" id="PTHR30622:SF2">
    <property type="entry name" value="UNDECAPRENYL-DIPHOSPHATASE"/>
    <property type="match status" value="1"/>
</dbReference>
<keyword evidence="7 14" id="KW-0378">Hydrolase</keyword>
<sequence length="271" mass="30118">MDILQATLLGILQGVTEFLPISSSGHLAIVQHYWGIKKSQILFDVLVHAGTLGSVFVFFRKDIFLMLVSLVKPGKKDEESIKYRQLTLSVLVGTIPTCLIGLVFYRIKEVFFLNVFFPSSMLILTGIFLLIGEKIYLKNPSPREKIKLSDALFVGFMQGIALIPGISRSGITISSALSRGVKRELSFLYSFLLFIPAAAGASILEGREIALKPYKLSFPILFGTLIAFLVGLLSLFALKKVLQRKKLTLFSFYCWIVGGGTILLEIIKMMK</sequence>
<dbReference type="Proteomes" id="UP000886070">
    <property type="component" value="Unassembled WGS sequence"/>
</dbReference>
<keyword evidence="10 14" id="KW-0046">Antibiotic resistance</keyword>
<evidence type="ECO:0000256" key="13">
    <source>
        <dbReference type="ARBA" id="ARBA00047594"/>
    </source>
</evidence>
<dbReference type="GO" id="GO:0005886">
    <property type="term" value="C:plasma membrane"/>
    <property type="evidence" value="ECO:0007669"/>
    <property type="project" value="UniProtKB-SubCell"/>
</dbReference>
<accession>A0A7V5I149</accession>
<keyword evidence="5 14" id="KW-1003">Cell membrane</keyword>
<keyword evidence="14" id="KW-0961">Cell wall biogenesis/degradation</keyword>
<evidence type="ECO:0000256" key="6">
    <source>
        <dbReference type="ARBA" id="ARBA00022692"/>
    </source>
</evidence>
<dbReference type="GO" id="GO:0050380">
    <property type="term" value="F:undecaprenyl-diphosphatase activity"/>
    <property type="evidence" value="ECO:0007669"/>
    <property type="project" value="UniProtKB-UniRule"/>
</dbReference>
<dbReference type="GO" id="GO:0009252">
    <property type="term" value="P:peptidoglycan biosynthetic process"/>
    <property type="evidence" value="ECO:0007669"/>
    <property type="project" value="UniProtKB-KW"/>
</dbReference>
<dbReference type="PANTHER" id="PTHR30622">
    <property type="entry name" value="UNDECAPRENYL-DIPHOSPHATASE"/>
    <property type="match status" value="1"/>
</dbReference>
<dbReference type="GO" id="GO:0008360">
    <property type="term" value="P:regulation of cell shape"/>
    <property type="evidence" value="ECO:0007669"/>
    <property type="project" value="UniProtKB-KW"/>
</dbReference>
<evidence type="ECO:0000256" key="9">
    <source>
        <dbReference type="ARBA" id="ARBA00023136"/>
    </source>
</evidence>
<feature type="transmembrane region" description="Helical" evidence="14">
    <location>
        <begin position="41"/>
        <end position="59"/>
    </location>
</feature>
<evidence type="ECO:0000256" key="2">
    <source>
        <dbReference type="ARBA" id="ARBA00010621"/>
    </source>
</evidence>
<keyword evidence="14" id="KW-0133">Cell shape</keyword>
<keyword evidence="14" id="KW-0573">Peptidoglycan synthesis</keyword>
<comment type="similarity">
    <text evidence="2 14">Belongs to the UppP family.</text>
</comment>
<feature type="transmembrane region" description="Helical" evidence="14">
    <location>
        <begin position="111"/>
        <end position="131"/>
    </location>
</feature>
<dbReference type="GO" id="GO:0046677">
    <property type="term" value="P:response to antibiotic"/>
    <property type="evidence" value="ECO:0007669"/>
    <property type="project" value="UniProtKB-UniRule"/>
</dbReference>
<dbReference type="Pfam" id="PF02673">
    <property type="entry name" value="BacA"/>
    <property type="match status" value="1"/>
</dbReference>
<evidence type="ECO:0000256" key="1">
    <source>
        <dbReference type="ARBA" id="ARBA00004651"/>
    </source>
</evidence>
<feature type="transmembrane region" description="Helical" evidence="14">
    <location>
        <begin position="187"/>
        <end position="204"/>
    </location>
</feature>
<evidence type="ECO:0000256" key="8">
    <source>
        <dbReference type="ARBA" id="ARBA00022989"/>
    </source>
</evidence>
<feature type="transmembrane region" description="Helical" evidence="14">
    <location>
        <begin position="216"/>
        <end position="238"/>
    </location>
</feature>